<protein>
    <submittedName>
        <fullName evidence="1">Uncharacterized protein</fullName>
    </submittedName>
</protein>
<evidence type="ECO:0000313" key="2">
    <source>
        <dbReference type="Proteomes" id="UP001064048"/>
    </source>
</evidence>
<evidence type="ECO:0000313" key="1">
    <source>
        <dbReference type="EMBL" id="KAI8429429.1"/>
    </source>
</evidence>
<keyword evidence="2" id="KW-1185">Reference proteome</keyword>
<gene>
    <name evidence="1" type="ORF">MSG28_000070</name>
</gene>
<dbReference type="Proteomes" id="UP001064048">
    <property type="component" value="Chromosome Z"/>
</dbReference>
<accession>A0ACC0JZB7</accession>
<organism evidence="1 2">
    <name type="scientific">Choristoneura fumiferana</name>
    <name type="common">Spruce budworm moth</name>
    <name type="synonym">Archips fumiferana</name>
    <dbReference type="NCBI Taxonomy" id="7141"/>
    <lineage>
        <taxon>Eukaryota</taxon>
        <taxon>Metazoa</taxon>
        <taxon>Ecdysozoa</taxon>
        <taxon>Arthropoda</taxon>
        <taxon>Hexapoda</taxon>
        <taxon>Insecta</taxon>
        <taxon>Pterygota</taxon>
        <taxon>Neoptera</taxon>
        <taxon>Endopterygota</taxon>
        <taxon>Lepidoptera</taxon>
        <taxon>Glossata</taxon>
        <taxon>Ditrysia</taxon>
        <taxon>Tortricoidea</taxon>
        <taxon>Tortricidae</taxon>
        <taxon>Tortricinae</taxon>
        <taxon>Choristoneura</taxon>
    </lineage>
</organism>
<sequence>MSSRRIAILTVCAASSLVSDAFKFIDKQVLFHKMCDELADDPDFNIDSSVDLWIQDFTWNSRETPYDLLAFRKVTAKTGEDFLKFGSSTKYSGCAAFGCVSTRSAVRGCVNEAYLLVIKNTFLAHYWWKRFLKARPHANRSTLVSSVKYVEHIRRKSIQLVRFQMLMVGKGRFVVIMECDTGETSLLHRDTLKEVPAELVYSAAAMVPFPVRYSHLYTGIKIPETMKEAMFEPLFLANHETGRPHLEPEDKTSCEEFSRYARFNPYTVLDETWMVFYFWAPQTPTLRVDFTLPRKSDYKLLHDYLDEHVSTPVNWTARHVLIRESGQMSLLVENGDRGQYLMYVPLQGVPEGKKLDPVDVRFKQTGDNEVLGMMLCEPKVGRMSLLLHGVLLLRARAARARQAHAADGQRGGELALPRAQLAV</sequence>
<reference evidence="1 2" key="1">
    <citation type="journal article" date="2022" name="Genome Biol. Evol.">
        <title>The Spruce Budworm Genome: Reconstructing the Evolutionary History of Antifreeze Proteins.</title>
        <authorList>
            <person name="Beliveau C."/>
            <person name="Gagne P."/>
            <person name="Picq S."/>
            <person name="Vernygora O."/>
            <person name="Keeling C.I."/>
            <person name="Pinkney K."/>
            <person name="Doucet D."/>
            <person name="Wen F."/>
            <person name="Johnston J.S."/>
            <person name="Maaroufi H."/>
            <person name="Boyle B."/>
            <person name="Laroche J."/>
            <person name="Dewar K."/>
            <person name="Juretic N."/>
            <person name="Blackburn G."/>
            <person name="Nisole A."/>
            <person name="Brunet B."/>
            <person name="Brandao M."/>
            <person name="Lumley L."/>
            <person name="Duan J."/>
            <person name="Quan G."/>
            <person name="Lucarotti C.J."/>
            <person name="Roe A.D."/>
            <person name="Sperling F.A.H."/>
            <person name="Levesque R.C."/>
            <person name="Cusson M."/>
        </authorList>
    </citation>
    <scope>NUCLEOTIDE SEQUENCE [LARGE SCALE GENOMIC DNA]</scope>
    <source>
        <strain evidence="1">Glfc:IPQL:Cfum</strain>
    </source>
</reference>
<proteinExistence type="predicted"/>
<dbReference type="EMBL" id="CM046131">
    <property type="protein sequence ID" value="KAI8429429.1"/>
    <property type="molecule type" value="Genomic_DNA"/>
</dbReference>
<name>A0ACC0JZB7_CHOFU</name>
<comment type="caution">
    <text evidence="1">The sequence shown here is derived from an EMBL/GenBank/DDBJ whole genome shotgun (WGS) entry which is preliminary data.</text>
</comment>